<comment type="caution">
    <text evidence="1">The sequence shown here is derived from an EMBL/GenBank/DDBJ whole genome shotgun (WGS) entry which is preliminary data.</text>
</comment>
<organism evidence="1 2">
    <name type="scientific">Vandammella animalimorsus</name>
    <dbReference type="NCBI Taxonomy" id="2029117"/>
    <lineage>
        <taxon>Bacteria</taxon>
        <taxon>Pseudomonadati</taxon>
        <taxon>Pseudomonadota</taxon>
        <taxon>Betaproteobacteria</taxon>
        <taxon>Burkholderiales</taxon>
        <taxon>Comamonadaceae</taxon>
        <taxon>Vandammella</taxon>
    </lineage>
</organism>
<dbReference type="Proteomes" id="UP000218439">
    <property type="component" value="Unassembled WGS sequence"/>
</dbReference>
<dbReference type="EMBL" id="NSJE01000018">
    <property type="protein sequence ID" value="PAT42132.1"/>
    <property type="molecule type" value="Genomic_DNA"/>
</dbReference>
<accession>A0A2A2AWT1</accession>
<protein>
    <submittedName>
        <fullName evidence="1">Uncharacterized protein</fullName>
    </submittedName>
</protein>
<evidence type="ECO:0000313" key="2">
    <source>
        <dbReference type="Proteomes" id="UP000218439"/>
    </source>
</evidence>
<name>A0A2A2AWT1_9BURK</name>
<dbReference type="AlphaFoldDB" id="A0A2A2AWT1"/>
<proteinExistence type="predicted"/>
<evidence type="ECO:0000313" key="1">
    <source>
        <dbReference type="EMBL" id="PAT42132.1"/>
    </source>
</evidence>
<reference evidence="1 2" key="1">
    <citation type="submission" date="2017-08" db="EMBL/GenBank/DDBJ databases">
        <title>WGS of Clinical strains of the CDC Group NO-1 linked to zoonotic infections in humans.</title>
        <authorList>
            <person name="Bernier A.-M."/>
            <person name="Bernard K."/>
        </authorList>
    </citation>
    <scope>NUCLEOTIDE SEQUENCE [LARGE SCALE GENOMIC DNA]</scope>
    <source>
        <strain evidence="1 2">NML120219</strain>
    </source>
</reference>
<sequence length="121" mass="14022">MRKVGIRSARNEKEFFESIHLSFEGIEPSARPGWWLEFQEVLPDLKRAMKPLAELAPLLDEQELILNRAIEHNHLSRNELYYLPLVSKHTQDWLILLGSEGDFLGYANINGFDLAEGKFNK</sequence>
<gene>
    <name evidence="1" type="ORF">CK621_10675</name>
</gene>